<evidence type="ECO:0000256" key="7">
    <source>
        <dbReference type="ARBA" id="ARBA00052328"/>
    </source>
</evidence>
<dbReference type="InterPro" id="IPR036320">
    <property type="entry name" value="Glycosyl_Trfase_fam3_N_dom_sf"/>
</dbReference>
<dbReference type="InterPro" id="IPR035902">
    <property type="entry name" value="Nuc_phospho_transferase"/>
</dbReference>
<accession>A0A2H5XEE9</accession>
<comment type="subunit">
    <text evidence="9">Homodimer.</text>
</comment>
<dbReference type="GO" id="GO:0000287">
    <property type="term" value="F:magnesium ion binding"/>
    <property type="evidence" value="ECO:0007669"/>
    <property type="project" value="UniProtKB-UniRule"/>
</dbReference>
<comment type="caution">
    <text evidence="9">Lacks conserved residue(s) required for the propagation of feature annotation.</text>
</comment>
<comment type="pathway">
    <text evidence="1 9">Amino-acid biosynthesis; L-tryptophan biosynthesis; L-tryptophan from chorismate: step 2/5.</text>
</comment>
<proteinExistence type="inferred from homology"/>
<dbReference type="NCBIfam" id="TIGR01245">
    <property type="entry name" value="trpD"/>
    <property type="match status" value="1"/>
</dbReference>
<evidence type="ECO:0000313" key="12">
    <source>
        <dbReference type="EMBL" id="GBC99552.1"/>
    </source>
</evidence>
<feature type="binding site" evidence="9">
    <location>
        <position position="82"/>
    </location>
    <ligand>
        <name>anthranilate</name>
        <dbReference type="ChEBI" id="CHEBI:16567"/>
        <label>1</label>
    </ligand>
</feature>
<feature type="binding site" evidence="9">
    <location>
        <position position="228"/>
    </location>
    <ligand>
        <name>Mg(2+)</name>
        <dbReference type="ChEBI" id="CHEBI:18420"/>
        <label>1</label>
    </ligand>
</feature>
<evidence type="ECO:0000256" key="5">
    <source>
        <dbReference type="ARBA" id="ARBA00022822"/>
    </source>
</evidence>
<gene>
    <name evidence="9 12" type="primary">trpD</name>
    <name evidence="12" type="ORF">HRbin17_02078</name>
</gene>
<reference evidence="13" key="1">
    <citation type="submission" date="2017-09" db="EMBL/GenBank/DDBJ databases">
        <title>Metaegenomics of thermophilic ammonia-oxidizing enrichment culture.</title>
        <authorList>
            <person name="Kato S."/>
            <person name="Suzuki K."/>
        </authorList>
    </citation>
    <scope>NUCLEOTIDE SEQUENCE [LARGE SCALE GENOMIC DNA]</scope>
</reference>
<feature type="binding site" evidence="9">
    <location>
        <position position="228"/>
    </location>
    <ligand>
        <name>Mg(2+)</name>
        <dbReference type="ChEBI" id="CHEBI:18420"/>
        <label>2</label>
    </ligand>
</feature>
<dbReference type="Pfam" id="PF02885">
    <property type="entry name" value="Glycos_trans_3N"/>
    <property type="match status" value="1"/>
</dbReference>
<dbReference type="GO" id="GO:0004048">
    <property type="term" value="F:anthranilate phosphoribosyltransferase activity"/>
    <property type="evidence" value="ECO:0007669"/>
    <property type="project" value="UniProtKB-UniRule"/>
</dbReference>
<feature type="binding site" evidence="9">
    <location>
        <position position="168"/>
    </location>
    <ligand>
        <name>anthranilate</name>
        <dbReference type="ChEBI" id="CHEBI:16567"/>
        <label>2</label>
    </ligand>
</feature>
<keyword evidence="6 9" id="KW-0057">Aromatic amino acid biosynthesis</keyword>
<keyword evidence="2 9" id="KW-0028">Amino-acid biosynthesis</keyword>
<keyword evidence="9" id="KW-0460">Magnesium</keyword>
<feature type="binding site" evidence="9">
    <location>
        <position position="82"/>
    </location>
    <ligand>
        <name>5-phospho-alpha-D-ribose 1-diphosphate</name>
        <dbReference type="ChEBI" id="CHEBI:58017"/>
    </ligand>
</feature>
<sequence length="342" mass="35955">MSALLDALRKVVNRENLTQEAAKAAMGVIMRGEATPAQIAAFLVALRMKGETVAEISGFAEAMKESAVKVDTKRRPVVDTCGTGGDRIKTFNVSTAAAFVVAGAGVTVAKHGNRSVTSKAGSADVLEALGFNLQMPPERAKQALDDIGVAFLFAPNFHPAMKHAAGPRREIGLRTVFNLLGPIVNPCPLDGQVVGVYDGALTTVVARVLANLGVRRGFVVHSLDGMDELSVTSATQVSAVRDNEVHTFVIFPEDLGFQRTDPRELEGGTPQENAQLLRAILSGEVKGAKRDVVVLNAATAIAAAGVVDDIKDAIPIAEEAIDSGAALRKLEALIAFSQKVAR</sequence>
<dbReference type="InterPro" id="IPR005940">
    <property type="entry name" value="Anthranilate_Pribosyl_Tfrase"/>
</dbReference>
<feature type="binding site" evidence="9">
    <location>
        <begin position="92"/>
        <end position="95"/>
    </location>
    <ligand>
        <name>5-phospho-alpha-D-ribose 1-diphosphate</name>
        <dbReference type="ChEBI" id="CHEBI:58017"/>
    </ligand>
</feature>
<protein>
    <recommendedName>
        <fullName evidence="9">Anthranilate phosphoribosyltransferase</fullName>
        <ecNumber evidence="9">2.4.2.18</ecNumber>
    </recommendedName>
</protein>
<dbReference type="Gene3D" id="3.40.1030.10">
    <property type="entry name" value="Nucleoside phosphorylase/phosphoribosyltransferase catalytic domain"/>
    <property type="match status" value="1"/>
</dbReference>
<evidence type="ECO:0000256" key="4">
    <source>
        <dbReference type="ARBA" id="ARBA00022679"/>
    </source>
</evidence>
<dbReference type="Proteomes" id="UP000236173">
    <property type="component" value="Unassembled WGS sequence"/>
</dbReference>
<dbReference type="AlphaFoldDB" id="A0A2H5XEE9"/>
<dbReference type="UniPathway" id="UPA00035">
    <property type="reaction ID" value="UER00041"/>
</dbReference>
<evidence type="ECO:0000259" key="11">
    <source>
        <dbReference type="Pfam" id="PF02885"/>
    </source>
</evidence>
<comment type="catalytic activity">
    <reaction evidence="7 9">
        <text>N-(5-phospho-beta-D-ribosyl)anthranilate + diphosphate = 5-phospho-alpha-D-ribose 1-diphosphate + anthranilate</text>
        <dbReference type="Rhea" id="RHEA:11768"/>
        <dbReference type="ChEBI" id="CHEBI:16567"/>
        <dbReference type="ChEBI" id="CHEBI:18277"/>
        <dbReference type="ChEBI" id="CHEBI:33019"/>
        <dbReference type="ChEBI" id="CHEBI:58017"/>
        <dbReference type="EC" id="2.4.2.18"/>
    </reaction>
</comment>
<feature type="binding site" evidence="9">
    <location>
        <position position="113"/>
    </location>
    <ligand>
        <name>anthranilate</name>
        <dbReference type="ChEBI" id="CHEBI:16567"/>
        <label>1</label>
    </ligand>
</feature>
<dbReference type="EC" id="2.4.2.18" evidence="9"/>
<feature type="binding site" evidence="9">
    <location>
        <begin position="85"/>
        <end position="86"/>
    </location>
    <ligand>
        <name>5-phospho-alpha-D-ribose 1-diphosphate</name>
        <dbReference type="ChEBI" id="CHEBI:58017"/>
    </ligand>
</feature>
<name>A0A2H5XEE9_9BACT</name>
<comment type="function">
    <text evidence="9">Catalyzes the transfer of the phosphoribosyl group of 5-phosphorylribose-1-pyrophosphate (PRPP) to anthranilate to yield N-(5'-phosphoribosyl)-anthranilate (PRA).</text>
</comment>
<evidence type="ECO:0000313" key="13">
    <source>
        <dbReference type="Proteomes" id="UP000236173"/>
    </source>
</evidence>
<feature type="domain" description="Glycosyl transferase family 3 N-terminal" evidence="11">
    <location>
        <begin position="6"/>
        <end position="67"/>
    </location>
</feature>
<dbReference type="GO" id="GO:0005829">
    <property type="term" value="C:cytosol"/>
    <property type="evidence" value="ECO:0007669"/>
    <property type="project" value="TreeGrafter"/>
</dbReference>
<organism evidence="12 13">
    <name type="scientific">Candidatus Fervidibacter japonicus</name>
    <dbReference type="NCBI Taxonomy" id="2035412"/>
    <lineage>
        <taxon>Bacteria</taxon>
        <taxon>Candidatus Fervidibacterota</taxon>
        <taxon>Candidatus Fervidibacter</taxon>
    </lineage>
</organism>
<dbReference type="Pfam" id="PF00591">
    <property type="entry name" value="Glycos_transf_3"/>
    <property type="match status" value="1"/>
</dbReference>
<dbReference type="PANTHER" id="PTHR43285">
    <property type="entry name" value="ANTHRANILATE PHOSPHORIBOSYLTRANSFERASE"/>
    <property type="match status" value="1"/>
</dbReference>
<feature type="binding site" evidence="9">
    <location>
        <position position="94"/>
    </location>
    <ligand>
        <name>Mg(2+)</name>
        <dbReference type="ChEBI" id="CHEBI:18420"/>
        <label>1</label>
    </ligand>
</feature>
<evidence type="ECO:0000256" key="2">
    <source>
        <dbReference type="ARBA" id="ARBA00022605"/>
    </source>
</evidence>
<keyword evidence="9" id="KW-0479">Metal-binding</keyword>
<dbReference type="HAMAP" id="MF_00211">
    <property type="entry name" value="TrpD"/>
    <property type="match status" value="1"/>
</dbReference>
<feature type="binding site" evidence="9">
    <location>
        <position position="227"/>
    </location>
    <ligand>
        <name>Mg(2+)</name>
        <dbReference type="ChEBI" id="CHEBI:18420"/>
        <label>2</label>
    </ligand>
</feature>
<dbReference type="InterPro" id="IPR017459">
    <property type="entry name" value="Glycosyl_Trfase_fam3_N_dom"/>
</dbReference>
<comment type="caution">
    <text evidence="12">The sequence shown here is derived from an EMBL/GenBank/DDBJ whole genome shotgun (WGS) entry which is preliminary data.</text>
</comment>
<comment type="cofactor">
    <cofactor evidence="9">
        <name>Mg(2+)</name>
        <dbReference type="ChEBI" id="CHEBI:18420"/>
    </cofactor>
    <text evidence="9">Binds 2 magnesium ions per monomer.</text>
</comment>
<keyword evidence="5 9" id="KW-0822">Tryptophan biosynthesis</keyword>
<keyword evidence="3 9" id="KW-0328">Glycosyltransferase</keyword>
<feature type="binding site" evidence="9">
    <location>
        <position position="122"/>
    </location>
    <ligand>
        <name>5-phospho-alpha-D-ribose 1-diphosphate</name>
        <dbReference type="ChEBI" id="CHEBI:58017"/>
    </ligand>
</feature>
<dbReference type="EMBL" id="BEHT01000030">
    <property type="protein sequence ID" value="GBC99552.1"/>
    <property type="molecule type" value="Genomic_DNA"/>
</dbReference>
<feature type="binding site" evidence="9">
    <location>
        <begin position="110"/>
        <end position="118"/>
    </location>
    <ligand>
        <name>5-phospho-alpha-D-ribose 1-diphosphate</name>
        <dbReference type="ChEBI" id="CHEBI:58017"/>
    </ligand>
</feature>
<dbReference type="FunFam" id="3.40.1030.10:FF:000002">
    <property type="entry name" value="Anthranilate phosphoribosyltransferase"/>
    <property type="match status" value="1"/>
</dbReference>
<dbReference type="InterPro" id="IPR000312">
    <property type="entry name" value="Glycosyl_Trfase_fam3"/>
</dbReference>
<evidence type="ECO:0000256" key="1">
    <source>
        <dbReference type="ARBA" id="ARBA00004907"/>
    </source>
</evidence>
<dbReference type="PANTHER" id="PTHR43285:SF2">
    <property type="entry name" value="ANTHRANILATE PHOSPHORIBOSYLTRANSFERASE"/>
    <property type="match status" value="1"/>
</dbReference>
<evidence type="ECO:0000256" key="3">
    <source>
        <dbReference type="ARBA" id="ARBA00022676"/>
    </source>
</evidence>
<keyword evidence="4 9" id="KW-0808">Transferase</keyword>
<dbReference type="Gene3D" id="1.20.970.10">
    <property type="entry name" value="Transferase, Pyrimidine Nucleoside Phosphorylase, Chain C"/>
    <property type="match status" value="1"/>
</dbReference>
<dbReference type="SUPFAM" id="SSF52418">
    <property type="entry name" value="Nucleoside phosphorylase/phosphoribosyltransferase catalytic domain"/>
    <property type="match status" value="1"/>
</dbReference>
<feature type="domain" description="Glycosyl transferase family 3" evidence="10">
    <location>
        <begin position="75"/>
        <end position="327"/>
    </location>
</feature>
<evidence type="ECO:0000256" key="8">
    <source>
        <dbReference type="ARBA" id="ARBA00061188"/>
    </source>
</evidence>
<comment type="similarity">
    <text evidence="9">Belongs to the anthranilate phosphoribosyltransferase family.</text>
</comment>
<feature type="binding site" evidence="9">
    <location>
        <position position="90"/>
    </location>
    <ligand>
        <name>5-phospho-alpha-D-ribose 1-diphosphate</name>
        <dbReference type="ChEBI" id="CHEBI:58017"/>
    </ligand>
</feature>
<evidence type="ECO:0000256" key="6">
    <source>
        <dbReference type="ARBA" id="ARBA00023141"/>
    </source>
</evidence>
<dbReference type="SUPFAM" id="SSF47648">
    <property type="entry name" value="Nucleoside phosphorylase/phosphoribosyltransferase N-terminal domain"/>
    <property type="match status" value="1"/>
</dbReference>
<evidence type="ECO:0000259" key="10">
    <source>
        <dbReference type="Pfam" id="PF00591"/>
    </source>
</evidence>
<dbReference type="GO" id="GO:0000162">
    <property type="term" value="P:L-tryptophan biosynthetic process"/>
    <property type="evidence" value="ECO:0007669"/>
    <property type="project" value="UniProtKB-UniRule"/>
</dbReference>
<evidence type="ECO:0000256" key="9">
    <source>
        <dbReference type="HAMAP-Rule" id="MF_00211"/>
    </source>
</evidence>
<comment type="similarity">
    <text evidence="8">In the C-terminal section; belongs to the anthranilate phosphoribosyltransferase family.</text>
</comment>